<keyword evidence="3" id="KW-1185">Reference proteome</keyword>
<dbReference type="Proteomes" id="UP000828390">
    <property type="component" value="Unassembled WGS sequence"/>
</dbReference>
<evidence type="ECO:0000313" key="3">
    <source>
        <dbReference type="Proteomes" id="UP000828390"/>
    </source>
</evidence>
<accession>A0A9D4HV88</accession>
<comment type="caution">
    <text evidence="2">The sequence shown here is derived from an EMBL/GenBank/DDBJ whole genome shotgun (WGS) entry which is preliminary data.</text>
</comment>
<feature type="compositionally biased region" description="Polar residues" evidence="1">
    <location>
        <begin position="30"/>
        <end position="40"/>
    </location>
</feature>
<organism evidence="2 3">
    <name type="scientific">Dreissena polymorpha</name>
    <name type="common">Zebra mussel</name>
    <name type="synonym">Mytilus polymorpha</name>
    <dbReference type="NCBI Taxonomy" id="45954"/>
    <lineage>
        <taxon>Eukaryota</taxon>
        <taxon>Metazoa</taxon>
        <taxon>Spiralia</taxon>
        <taxon>Lophotrochozoa</taxon>
        <taxon>Mollusca</taxon>
        <taxon>Bivalvia</taxon>
        <taxon>Autobranchia</taxon>
        <taxon>Heteroconchia</taxon>
        <taxon>Euheterodonta</taxon>
        <taxon>Imparidentia</taxon>
        <taxon>Neoheterodontei</taxon>
        <taxon>Myida</taxon>
        <taxon>Dreissenoidea</taxon>
        <taxon>Dreissenidae</taxon>
        <taxon>Dreissena</taxon>
    </lineage>
</organism>
<sequence length="71" mass="7539">MGCNVSKGAGQQTTSHNGQPTHSAADKQGPSGTEQTTTQRLETDNPENKNHPSDEQTPLEPADVSEPEHTT</sequence>
<evidence type="ECO:0000256" key="1">
    <source>
        <dbReference type="SAM" id="MobiDB-lite"/>
    </source>
</evidence>
<evidence type="ECO:0000313" key="2">
    <source>
        <dbReference type="EMBL" id="KAH3734197.1"/>
    </source>
</evidence>
<name>A0A9D4HV88_DREPO</name>
<proteinExistence type="predicted"/>
<gene>
    <name evidence="2" type="ORF">DPMN_040637</name>
</gene>
<feature type="compositionally biased region" description="Polar residues" evidence="1">
    <location>
        <begin position="9"/>
        <end position="22"/>
    </location>
</feature>
<reference evidence="2" key="2">
    <citation type="submission" date="2020-11" db="EMBL/GenBank/DDBJ databases">
        <authorList>
            <person name="McCartney M.A."/>
            <person name="Auch B."/>
            <person name="Kono T."/>
            <person name="Mallez S."/>
            <person name="Becker A."/>
            <person name="Gohl D.M."/>
            <person name="Silverstein K.A.T."/>
            <person name="Koren S."/>
            <person name="Bechman K.B."/>
            <person name="Herman A."/>
            <person name="Abrahante J.E."/>
            <person name="Garbe J."/>
        </authorList>
    </citation>
    <scope>NUCLEOTIDE SEQUENCE</scope>
    <source>
        <strain evidence="2">Duluth1</strain>
        <tissue evidence="2">Whole animal</tissue>
    </source>
</reference>
<reference evidence="2" key="1">
    <citation type="journal article" date="2019" name="bioRxiv">
        <title>The Genome of the Zebra Mussel, Dreissena polymorpha: A Resource for Invasive Species Research.</title>
        <authorList>
            <person name="McCartney M.A."/>
            <person name="Auch B."/>
            <person name="Kono T."/>
            <person name="Mallez S."/>
            <person name="Zhang Y."/>
            <person name="Obille A."/>
            <person name="Becker A."/>
            <person name="Abrahante J.E."/>
            <person name="Garbe J."/>
            <person name="Badalamenti J.P."/>
            <person name="Herman A."/>
            <person name="Mangelson H."/>
            <person name="Liachko I."/>
            <person name="Sullivan S."/>
            <person name="Sone E.D."/>
            <person name="Koren S."/>
            <person name="Silverstein K.A.T."/>
            <person name="Beckman K.B."/>
            <person name="Gohl D.M."/>
        </authorList>
    </citation>
    <scope>NUCLEOTIDE SEQUENCE</scope>
    <source>
        <strain evidence="2">Duluth1</strain>
        <tissue evidence="2">Whole animal</tissue>
    </source>
</reference>
<feature type="region of interest" description="Disordered" evidence="1">
    <location>
        <begin position="1"/>
        <end position="71"/>
    </location>
</feature>
<dbReference type="EMBL" id="JAIWYP010000011">
    <property type="protein sequence ID" value="KAH3734197.1"/>
    <property type="molecule type" value="Genomic_DNA"/>
</dbReference>
<dbReference type="AlphaFoldDB" id="A0A9D4HV88"/>
<protein>
    <submittedName>
        <fullName evidence="2">Uncharacterized protein</fullName>
    </submittedName>
</protein>
<feature type="compositionally biased region" description="Basic and acidic residues" evidence="1">
    <location>
        <begin position="41"/>
        <end position="54"/>
    </location>
</feature>